<accession>N1V2H6</accession>
<dbReference type="OrthoDB" id="9760324at2"/>
<dbReference type="NCBIfam" id="TIGR00762">
    <property type="entry name" value="DegV"/>
    <property type="match status" value="1"/>
</dbReference>
<dbReference type="Gene3D" id="3.30.1180.10">
    <property type="match status" value="1"/>
</dbReference>
<dbReference type="AlphaFoldDB" id="N1V2H6"/>
<name>N1V2H6_9MICC</name>
<comment type="caution">
    <text evidence="2">The sequence shown here is derived from an EMBL/GenBank/DDBJ whole genome shotgun (WGS) entry which is preliminary data.</text>
</comment>
<proteinExistence type="predicted"/>
<dbReference type="RefSeq" id="WP_005267275.1">
    <property type="nucleotide sequence ID" value="NZ_ANPE02000069.1"/>
</dbReference>
<dbReference type="InterPro" id="IPR043168">
    <property type="entry name" value="DegV_C"/>
</dbReference>
<reference evidence="2 3" key="1">
    <citation type="journal article" date="2013" name="Genome Announc.">
        <title>Draft Genome Sequence of Arthrobacter crystallopoietes Strain BAB-32, Revealing Genes for Bioremediation.</title>
        <authorList>
            <person name="Joshi M.N."/>
            <person name="Pandit A.S."/>
            <person name="Sharma A."/>
            <person name="Pandya R.V."/>
            <person name="Desai S.M."/>
            <person name="Saxena A.K."/>
            <person name="Bagatharia S.B."/>
        </authorList>
    </citation>
    <scope>NUCLEOTIDE SEQUENCE [LARGE SCALE GENOMIC DNA]</scope>
    <source>
        <strain evidence="2 3">BAB-32</strain>
    </source>
</reference>
<evidence type="ECO:0000313" key="2">
    <source>
        <dbReference type="EMBL" id="EMY35550.1"/>
    </source>
</evidence>
<sequence>AGRVLFYVPSLDQLRRGGRISPASGYLGSLLSIKPILGIKDGAVVGLEKIRTAAKAKARLQQLVVRGIEDLDYPPQLAVHYFGNESEAQELADELAAHASGEILLTPLPSVLAAHAGLGVLAVVIGPAMADSQEA</sequence>
<dbReference type="Proteomes" id="UP000010729">
    <property type="component" value="Unassembled WGS sequence"/>
</dbReference>
<organism evidence="2 3">
    <name type="scientific">Arthrobacter crystallopoietes BAB-32</name>
    <dbReference type="NCBI Taxonomy" id="1246476"/>
    <lineage>
        <taxon>Bacteria</taxon>
        <taxon>Bacillati</taxon>
        <taxon>Actinomycetota</taxon>
        <taxon>Actinomycetes</taxon>
        <taxon>Micrococcales</taxon>
        <taxon>Micrococcaceae</taxon>
        <taxon>Crystallibacter</taxon>
    </lineage>
</organism>
<evidence type="ECO:0000256" key="1">
    <source>
        <dbReference type="ARBA" id="ARBA00023121"/>
    </source>
</evidence>
<dbReference type="SUPFAM" id="SSF82549">
    <property type="entry name" value="DAK1/DegV-like"/>
    <property type="match status" value="1"/>
</dbReference>
<keyword evidence="3" id="KW-1185">Reference proteome</keyword>
<dbReference type="EMBL" id="ANPE02000069">
    <property type="protein sequence ID" value="EMY35550.1"/>
    <property type="molecule type" value="Genomic_DNA"/>
</dbReference>
<dbReference type="InterPro" id="IPR050270">
    <property type="entry name" value="DegV_domain_contain"/>
</dbReference>
<feature type="non-terminal residue" evidence="2">
    <location>
        <position position="1"/>
    </location>
</feature>
<dbReference type="PANTHER" id="PTHR33434">
    <property type="entry name" value="DEGV DOMAIN-CONTAINING PROTEIN DR_1986-RELATED"/>
    <property type="match status" value="1"/>
</dbReference>
<dbReference type="PANTHER" id="PTHR33434:SF2">
    <property type="entry name" value="FATTY ACID-BINDING PROTEIN TM_1468"/>
    <property type="match status" value="1"/>
</dbReference>
<keyword evidence="1" id="KW-0446">Lipid-binding</keyword>
<protein>
    <submittedName>
        <fullName evidence="2">DegV family protein</fullName>
    </submittedName>
</protein>
<dbReference type="PROSITE" id="PS51482">
    <property type="entry name" value="DEGV"/>
    <property type="match status" value="1"/>
</dbReference>
<dbReference type="GO" id="GO:0008289">
    <property type="term" value="F:lipid binding"/>
    <property type="evidence" value="ECO:0007669"/>
    <property type="project" value="UniProtKB-KW"/>
</dbReference>
<evidence type="ECO:0000313" key="3">
    <source>
        <dbReference type="Proteomes" id="UP000010729"/>
    </source>
</evidence>
<dbReference type="Pfam" id="PF02645">
    <property type="entry name" value="DegV"/>
    <property type="match status" value="1"/>
</dbReference>
<gene>
    <name evidence="2" type="ORF">D477_003388</name>
</gene>
<dbReference type="InterPro" id="IPR003797">
    <property type="entry name" value="DegV"/>
</dbReference>